<dbReference type="EMBL" id="JAUSVP010000002">
    <property type="protein sequence ID" value="MDQ0446341.1"/>
    <property type="molecule type" value="Genomic_DNA"/>
</dbReference>
<accession>A0ABU0HVL9</accession>
<dbReference type="RefSeq" id="WP_238204427.1">
    <property type="nucleotide sequence ID" value="NZ_BPQE01000017.1"/>
</dbReference>
<sequence length="157" mass="17655">MTLEEIFEADRDADIPPELPELVVDVSEALLLSLGRDLNEGRWTPSCVRGLYQRVDPERPEMKQRRHVHVAAEKHLKAAGKQVSWNDDGSRHDRHKFNAALGQRKDYRAVARAALGLGDDVQLEHVTGQTRGSATTVSIYEHLVGPAHHERVFLLIP</sequence>
<comment type="caution">
    <text evidence="1">The sequence shown here is derived from an EMBL/GenBank/DDBJ whole genome shotgun (WGS) entry which is preliminary data.</text>
</comment>
<reference evidence="1 2" key="1">
    <citation type="submission" date="2023-07" db="EMBL/GenBank/DDBJ databases">
        <title>Genomic Encyclopedia of Type Strains, Phase IV (KMG-IV): sequencing the most valuable type-strain genomes for metagenomic binning, comparative biology and taxonomic classification.</title>
        <authorList>
            <person name="Goeker M."/>
        </authorList>
    </citation>
    <scope>NUCLEOTIDE SEQUENCE [LARGE SCALE GENOMIC DNA]</scope>
    <source>
        <strain evidence="1 2">DSM 19013</strain>
    </source>
</reference>
<proteinExistence type="predicted"/>
<evidence type="ECO:0008006" key="3">
    <source>
        <dbReference type="Google" id="ProtNLM"/>
    </source>
</evidence>
<dbReference type="InterPro" id="IPR045947">
    <property type="entry name" value="DUF6367"/>
</dbReference>
<name>A0ABU0HVL9_9HYPH</name>
<dbReference type="Proteomes" id="UP001231124">
    <property type="component" value="Unassembled WGS sequence"/>
</dbReference>
<organism evidence="1 2">
    <name type="scientific">Methylobacterium aerolatum</name>
    <dbReference type="NCBI Taxonomy" id="418708"/>
    <lineage>
        <taxon>Bacteria</taxon>
        <taxon>Pseudomonadati</taxon>
        <taxon>Pseudomonadota</taxon>
        <taxon>Alphaproteobacteria</taxon>
        <taxon>Hyphomicrobiales</taxon>
        <taxon>Methylobacteriaceae</taxon>
        <taxon>Methylobacterium</taxon>
    </lineage>
</organism>
<protein>
    <recommendedName>
        <fullName evidence="3">Tyr recombinase domain-containing protein</fullName>
    </recommendedName>
</protein>
<gene>
    <name evidence="1" type="ORF">QO012_000830</name>
</gene>
<evidence type="ECO:0000313" key="2">
    <source>
        <dbReference type="Proteomes" id="UP001231124"/>
    </source>
</evidence>
<dbReference type="Pfam" id="PF19894">
    <property type="entry name" value="DUF6367"/>
    <property type="match status" value="1"/>
</dbReference>
<evidence type="ECO:0000313" key="1">
    <source>
        <dbReference type="EMBL" id="MDQ0446341.1"/>
    </source>
</evidence>
<keyword evidence="2" id="KW-1185">Reference proteome</keyword>